<protein>
    <recommendedName>
        <fullName evidence="5">Glycosyl transferase</fullName>
    </recommendedName>
</protein>
<dbReference type="CDD" id="cd03801">
    <property type="entry name" value="GT4_PimA-like"/>
    <property type="match status" value="1"/>
</dbReference>
<feature type="domain" description="Glycosyl transferase family 1" evidence="1">
    <location>
        <begin position="177"/>
        <end position="329"/>
    </location>
</feature>
<reference evidence="3 4" key="1">
    <citation type="submission" date="2016-10" db="EMBL/GenBank/DDBJ databases">
        <title>Lutibacter sp. LPB0138, isolated from marine gastropod.</title>
        <authorList>
            <person name="Kim E."/>
            <person name="Yi H."/>
        </authorList>
    </citation>
    <scope>NUCLEOTIDE SEQUENCE [LARGE SCALE GENOMIC DNA]</scope>
    <source>
        <strain evidence="3 4">LPB0138</strain>
    </source>
</reference>
<dbReference type="STRING" id="1850246.LPB138_01950"/>
<dbReference type="Pfam" id="PF13439">
    <property type="entry name" value="Glyco_transf_4"/>
    <property type="match status" value="1"/>
</dbReference>
<organism evidence="3 4">
    <name type="scientific">Urechidicola croceus</name>
    <dbReference type="NCBI Taxonomy" id="1850246"/>
    <lineage>
        <taxon>Bacteria</taxon>
        <taxon>Pseudomonadati</taxon>
        <taxon>Bacteroidota</taxon>
        <taxon>Flavobacteriia</taxon>
        <taxon>Flavobacteriales</taxon>
        <taxon>Flavobacteriaceae</taxon>
        <taxon>Urechidicola</taxon>
    </lineage>
</organism>
<dbReference type="OrthoDB" id="823685at2"/>
<dbReference type="GO" id="GO:0016757">
    <property type="term" value="F:glycosyltransferase activity"/>
    <property type="evidence" value="ECO:0007669"/>
    <property type="project" value="InterPro"/>
</dbReference>
<evidence type="ECO:0000259" key="1">
    <source>
        <dbReference type="Pfam" id="PF00534"/>
    </source>
</evidence>
<dbReference type="Proteomes" id="UP000176050">
    <property type="component" value="Chromosome"/>
</dbReference>
<evidence type="ECO:0000313" key="4">
    <source>
        <dbReference type="Proteomes" id="UP000176050"/>
    </source>
</evidence>
<evidence type="ECO:0000313" key="3">
    <source>
        <dbReference type="EMBL" id="AOW19517.1"/>
    </source>
</evidence>
<dbReference type="InterPro" id="IPR001296">
    <property type="entry name" value="Glyco_trans_1"/>
</dbReference>
<dbReference type="AlphaFoldDB" id="A0A1D8P4P6"/>
<keyword evidence="4" id="KW-1185">Reference proteome</keyword>
<dbReference type="PANTHER" id="PTHR12526">
    <property type="entry name" value="GLYCOSYLTRANSFERASE"/>
    <property type="match status" value="1"/>
</dbReference>
<feature type="domain" description="Glycosyltransferase subfamily 4-like N-terminal" evidence="2">
    <location>
        <begin position="12"/>
        <end position="160"/>
    </location>
</feature>
<dbReference type="EMBL" id="CP017478">
    <property type="protein sequence ID" value="AOW19517.1"/>
    <property type="molecule type" value="Genomic_DNA"/>
</dbReference>
<sequence length="355" mass="41133">MKVIQLIDSLAVGGAEMMAITIANSLVKYDVESYLCATRSEGNLKLKINSEVNYFFLDRKRTVDISSIIRLKKIIKKNKIDIIHTHSSSYFIATLVKLIYPKVKIVWHDHYGNCEMINSRKVQPIKLFSRFFKEIIAVNNLLKNWSKNTLKFPRVYYLPNYASFNNSKFKTDLKGIEGKRLVCVAGLRPQKDHLNLLKAFKLINYNHKDWTLHLVGNKYDDEYYLSLKKFIHTNGFQDVVFLYHDSIDIENILAQSTIGILSSKSEGLPVSLLEYGLAKLPVVVTDVGECSNVVTNNENGFVVEKENEQFLADKIDFLIKEEKLRKEFSIKFHKHILDNYSEQEIIHRLLKIYNS</sequence>
<dbReference type="SUPFAM" id="SSF53756">
    <property type="entry name" value="UDP-Glycosyltransferase/glycogen phosphorylase"/>
    <property type="match status" value="1"/>
</dbReference>
<name>A0A1D8P4P6_9FLAO</name>
<accession>A0A1D8P4P6</accession>
<dbReference type="Gene3D" id="3.40.50.2000">
    <property type="entry name" value="Glycogen Phosphorylase B"/>
    <property type="match status" value="2"/>
</dbReference>
<gene>
    <name evidence="3" type="ORF">LPB138_01950</name>
</gene>
<dbReference type="KEGG" id="lul:LPB138_01950"/>
<evidence type="ECO:0000259" key="2">
    <source>
        <dbReference type="Pfam" id="PF13439"/>
    </source>
</evidence>
<dbReference type="InterPro" id="IPR028098">
    <property type="entry name" value="Glyco_trans_4-like_N"/>
</dbReference>
<dbReference type="Pfam" id="PF00534">
    <property type="entry name" value="Glycos_transf_1"/>
    <property type="match status" value="1"/>
</dbReference>
<evidence type="ECO:0008006" key="5">
    <source>
        <dbReference type="Google" id="ProtNLM"/>
    </source>
</evidence>
<proteinExistence type="predicted"/>